<feature type="transmembrane region" description="Helical" evidence="7">
    <location>
        <begin position="354"/>
        <end position="372"/>
    </location>
</feature>
<evidence type="ECO:0000256" key="7">
    <source>
        <dbReference type="SAM" id="Phobius"/>
    </source>
</evidence>
<keyword evidence="3 7" id="KW-1133">Transmembrane helix</keyword>
<keyword evidence="4 7" id="KW-0472">Membrane</keyword>
<evidence type="ECO:0000256" key="3">
    <source>
        <dbReference type="ARBA" id="ARBA00022989"/>
    </source>
</evidence>
<feature type="transmembrane region" description="Helical" evidence="7">
    <location>
        <begin position="222"/>
        <end position="238"/>
    </location>
</feature>
<evidence type="ECO:0000256" key="4">
    <source>
        <dbReference type="ARBA" id="ARBA00023136"/>
    </source>
</evidence>
<feature type="transmembrane region" description="Helical" evidence="7">
    <location>
        <begin position="182"/>
        <end position="202"/>
    </location>
</feature>
<feature type="transmembrane region" description="Helical" evidence="7">
    <location>
        <begin position="26"/>
        <end position="50"/>
    </location>
</feature>
<dbReference type="Gene3D" id="1.20.1720.10">
    <property type="entry name" value="Multidrug resistance protein D"/>
    <property type="match status" value="1"/>
</dbReference>
<feature type="transmembrane region" description="Helical" evidence="7">
    <location>
        <begin position="94"/>
        <end position="115"/>
    </location>
</feature>
<evidence type="ECO:0000259" key="8">
    <source>
        <dbReference type="PROSITE" id="PS50850"/>
    </source>
</evidence>
<dbReference type="Pfam" id="PF07690">
    <property type="entry name" value="MFS_1"/>
    <property type="match status" value="1"/>
</dbReference>
<evidence type="ECO:0000313" key="10">
    <source>
        <dbReference type="Proteomes" id="UP000749040"/>
    </source>
</evidence>
<keyword evidence="2 7" id="KW-0812">Transmembrane</keyword>
<proteinExistence type="predicted"/>
<evidence type="ECO:0000256" key="1">
    <source>
        <dbReference type="ARBA" id="ARBA00004651"/>
    </source>
</evidence>
<feature type="transmembrane region" description="Helical" evidence="7">
    <location>
        <begin position="319"/>
        <end position="342"/>
    </location>
</feature>
<keyword evidence="5" id="KW-0046">Antibiotic resistance</keyword>
<dbReference type="PANTHER" id="PTHR42718:SF39">
    <property type="entry name" value="ACTINORHODIN TRANSPORTER-RELATED"/>
    <property type="match status" value="1"/>
</dbReference>
<evidence type="ECO:0000256" key="5">
    <source>
        <dbReference type="ARBA" id="ARBA00023251"/>
    </source>
</evidence>
<feature type="transmembrane region" description="Helical" evidence="7">
    <location>
        <begin position="152"/>
        <end position="176"/>
    </location>
</feature>
<evidence type="ECO:0000256" key="2">
    <source>
        <dbReference type="ARBA" id="ARBA00022692"/>
    </source>
</evidence>
<feature type="transmembrane region" description="Helical" evidence="7">
    <location>
        <begin position="457"/>
        <end position="482"/>
    </location>
</feature>
<comment type="subcellular location">
    <subcellularLocation>
        <location evidence="1">Cell membrane</location>
        <topology evidence="1">Multi-pass membrane protein</topology>
    </subcellularLocation>
</comment>
<accession>A0ABS2TW33</accession>
<name>A0ABS2TW33_9ACTN</name>
<keyword evidence="10" id="KW-1185">Reference proteome</keyword>
<dbReference type="EMBL" id="JADKYB010000013">
    <property type="protein sequence ID" value="MBM9507554.1"/>
    <property type="molecule type" value="Genomic_DNA"/>
</dbReference>
<protein>
    <submittedName>
        <fullName evidence="9">MFS transporter</fullName>
    </submittedName>
</protein>
<gene>
    <name evidence="9" type="ORF">ITX44_24030</name>
</gene>
<comment type="caution">
    <text evidence="9">The sequence shown here is derived from an EMBL/GenBank/DDBJ whole genome shotgun (WGS) entry which is preliminary data.</text>
</comment>
<evidence type="ECO:0000313" key="9">
    <source>
        <dbReference type="EMBL" id="MBM9507554.1"/>
    </source>
</evidence>
<dbReference type="Proteomes" id="UP000749040">
    <property type="component" value="Unassembled WGS sequence"/>
</dbReference>
<dbReference type="Gene3D" id="1.20.1250.20">
    <property type="entry name" value="MFS general substrate transporter like domains"/>
    <property type="match status" value="1"/>
</dbReference>
<reference evidence="9 10" key="1">
    <citation type="submission" date="2021-01" db="EMBL/GenBank/DDBJ databases">
        <title>Streptomyces acididurans sp. nov., isolated from a peat swamp forest soil.</title>
        <authorList>
            <person name="Chantavorakit T."/>
            <person name="Duangmal K."/>
        </authorList>
    </citation>
    <scope>NUCLEOTIDE SEQUENCE [LARGE SCALE GENOMIC DNA]</scope>
    <source>
        <strain evidence="9 10">KK5PA1</strain>
    </source>
</reference>
<sequence>MASAPSIAVSQAAGPRTPPESGERPVLGLLVLMAATFMAALDIFIVNVAIPAIQGDLHTGSASVQWVVAGFGLAVATGLITAGRLGDMFGRRRMFTLGLALFTVTSAACGCAPGAGTLVAARVLQGLSTALMSPQVLAVLQTAYTGRAQARAFSVYGLVMGIGAVFGQLIGGLLIRADLLGLGWRACFLINVPVGAVALALVPRALAESRAPRRPRLDNTGVLLSSAATVALVLPLIQGRSLGWPLWTWLCPVGAAVLAAGFVVHQSRLGAAGGDPVLNPALFRHRGFRPGALAQVVFWTGQASFFLVLALYLQAGRGLAALTSGAVFLSIGIGYLITSTAAHRIAARLGSRTVPVGALLMAAGLGLLWAAVHASGTTGSLWELTPGLFADGVGMGMVIAPLTRTALAPVPPHLVGAASGVVTTIQQICGALGVALIGIVFYGAVGDGGGPARYPHALGLSLLCLIGLEVTLAALTGAMAVAERREG</sequence>
<feature type="transmembrane region" description="Helical" evidence="7">
    <location>
        <begin position="414"/>
        <end position="445"/>
    </location>
</feature>
<organism evidence="9 10">
    <name type="scientific">Actinacidiphila acididurans</name>
    <dbReference type="NCBI Taxonomy" id="2784346"/>
    <lineage>
        <taxon>Bacteria</taxon>
        <taxon>Bacillati</taxon>
        <taxon>Actinomycetota</taxon>
        <taxon>Actinomycetes</taxon>
        <taxon>Kitasatosporales</taxon>
        <taxon>Streptomycetaceae</taxon>
        <taxon>Actinacidiphila</taxon>
    </lineage>
</organism>
<feature type="transmembrane region" description="Helical" evidence="7">
    <location>
        <begin position="121"/>
        <end position="140"/>
    </location>
</feature>
<dbReference type="SUPFAM" id="SSF103473">
    <property type="entry name" value="MFS general substrate transporter"/>
    <property type="match status" value="1"/>
</dbReference>
<feature type="transmembrane region" description="Helical" evidence="7">
    <location>
        <begin position="292"/>
        <end position="313"/>
    </location>
</feature>
<dbReference type="RefSeq" id="WP_205359413.1">
    <property type="nucleotide sequence ID" value="NZ_JADKYB010000013.1"/>
</dbReference>
<dbReference type="InterPro" id="IPR011701">
    <property type="entry name" value="MFS"/>
</dbReference>
<dbReference type="PANTHER" id="PTHR42718">
    <property type="entry name" value="MAJOR FACILITATOR SUPERFAMILY MULTIDRUG TRANSPORTER MFSC"/>
    <property type="match status" value="1"/>
</dbReference>
<feature type="transmembrane region" description="Helical" evidence="7">
    <location>
        <begin position="244"/>
        <end position="264"/>
    </location>
</feature>
<dbReference type="PRINTS" id="PR01036">
    <property type="entry name" value="TCRTETB"/>
</dbReference>
<dbReference type="PROSITE" id="PS50850">
    <property type="entry name" value="MFS"/>
    <property type="match status" value="1"/>
</dbReference>
<evidence type="ECO:0000256" key="6">
    <source>
        <dbReference type="SAM" id="MobiDB-lite"/>
    </source>
</evidence>
<dbReference type="InterPro" id="IPR020846">
    <property type="entry name" value="MFS_dom"/>
</dbReference>
<feature type="domain" description="Major facilitator superfamily (MFS) profile" evidence="8">
    <location>
        <begin position="28"/>
        <end position="485"/>
    </location>
</feature>
<feature type="region of interest" description="Disordered" evidence="6">
    <location>
        <begin position="1"/>
        <end position="22"/>
    </location>
</feature>
<dbReference type="CDD" id="cd17321">
    <property type="entry name" value="MFS_MMR_MDR_like"/>
    <property type="match status" value="1"/>
</dbReference>
<dbReference type="InterPro" id="IPR036259">
    <property type="entry name" value="MFS_trans_sf"/>
</dbReference>
<feature type="transmembrane region" description="Helical" evidence="7">
    <location>
        <begin position="62"/>
        <end position="82"/>
    </location>
</feature>